<proteinExistence type="inferred from homology"/>
<keyword evidence="4 6" id="KW-0472">Membrane</keyword>
<dbReference type="InterPro" id="IPR018086">
    <property type="entry name" value="NADH_UbQ_OxRdtase_su1_CS"/>
</dbReference>
<dbReference type="AlphaFoldDB" id="A0A381PKM6"/>
<dbReference type="EMBL" id="UINC01001016">
    <property type="protein sequence ID" value="SUZ67585.1"/>
    <property type="molecule type" value="Genomic_DNA"/>
</dbReference>
<feature type="transmembrane region" description="Helical" evidence="6">
    <location>
        <begin position="126"/>
        <end position="147"/>
    </location>
</feature>
<keyword evidence="3 6" id="KW-1133">Transmembrane helix</keyword>
<dbReference type="PANTHER" id="PTHR11432">
    <property type="entry name" value="NADH DEHYDROGENASE SUBUNIT 1"/>
    <property type="match status" value="1"/>
</dbReference>
<comment type="subcellular location">
    <subcellularLocation>
        <location evidence="1">Membrane</location>
        <topology evidence="1">Multi-pass membrane protein</topology>
    </subcellularLocation>
</comment>
<sequence>VDLSPITGVPLLVATSLKIAIMFGVVMLTVAYTTLAERRVSAFIQDRHGPNRVGPFGLLQPIADGLKNLVKEEALPGAASKSYFMLGPMLAMGPALVTFAVVPFAAPLPTQWGVIDMIIADVPIGILYILALGSLGVYGIVIGGWASNNKYAFLGALRASAQMVSYEVALGLSLIVVLMMAGNVTLTGIVWQQQQLGFWFAFPLSLGFILFVVSAFAETNRLPFDMPEAESELITGFHTEYSAMKFSMFFIAEYAHMLTASALMATLFWGGWDLPGSWDDAYWYRGELIRGFDESGATIAAAPAVWKTLLTFAAFALKTAFFLFLYIWIRWTVPRFRYDQVMQLGWKIMLPTALAYLMVVAGTILVLDQVEVSGFAFGLTLTGVSVICTVAFVFFLDRGRIIGGAASPSKPGPVVLEPTPGDQGMIAGEGATVGD</sequence>
<feature type="region of interest" description="Disordered" evidence="5">
    <location>
        <begin position="412"/>
        <end position="435"/>
    </location>
</feature>
<evidence type="ECO:0000256" key="3">
    <source>
        <dbReference type="ARBA" id="ARBA00022989"/>
    </source>
</evidence>
<dbReference type="GO" id="GO:0016020">
    <property type="term" value="C:membrane"/>
    <property type="evidence" value="ECO:0007669"/>
    <property type="project" value="UniProtKB-SubCell"/>
</dbReference>
<dbReference type="GO" id="GO:0009060">
    <property type="term" value="P:aerobic respiration"/>
    <property type="evidence" value="ECO:0007669"/>
    <property type="project" value="TreeGrafter"/>
</dbReference>
<protein>
    <recommendedName>
        <fullName evidence="8">NADH:ubiquinone oxidoreductase subunit 1 (Chain H)</fullName>
    </recommendedName>
</protein>
<dbReference type="PANTHER" id="PTHR11432:SF3">
    <property type="entry name" value="NADH-UBIQUINONE OXIDOREDUCTASE CHAIN 1"/>
    <property type="match status" value="1"/>
</dbReference>
<organism evidence="7">
    <name type="scientific">marine metagenome</name>
    <dbReference type="NCBI Taxonomy" id="408172"/>
    <lineage>
        <taxon>unclassified sequences</taxon>
        <taxon>metagenomes</taxon>
        <taxon>ecological metagenomes</taxon>
    </lineage>
</organism>
<feature type="transmembrane region" description="Helical" evidence="6">
    <location>
        <begin position="83"/>
        <end position="106"/>
    </location>
</feature>
<evidence type="ECO:0000256" key="6">
    <source>
        <dbReference type="SAM" id="Phobius"/>
    </source>
</evidence>
<dbReference type="InterPro" id="IPR001694">
    <property type="entry name" value="NADH_UbQ_OxRdtase_su1/FPO"/>
</dbReference>
<evidence type="ECO:0000256" key="5">
    <source>
        <dbReference type="SAM" id="MobiDB-lite"/>
    </source>
</evidence>
<evidence type="ECO:0000256" key="1">
    <source>
        <dbReference type="ARBA" id="ARBA00004141"/>
    </source>
</evidence>
<feature type="transmembrane region" description="Helical" evidence="6">
    <location>
        <begin position="254"/>
        <end position="272"/>
    </location>
</feature>
<dbReference type="NCBIfam" id="NF004741">
    <property type="entry name" value="PRK06076.1-2"/>
    <property type="match status" value="1"/>
</dbReference>
<keyword evidence="2 6" id="KW-0812">Transmembrane</keyword>
<feature type="non-terminal residue" evidence="7">
    <location>
        <position position="1"/>
    </location>
</feature>
<feature type="transmembrane region" description="Helical" evidence="6">
    <location>
        <begin position="373"/>
        <end position="396"/>
    </location>
</feature>
<name>A0A381PKM6_9ZZZZ</name>
<dbReference type="HAMAP" id="MF_01350">
    <property type="entry name" value="NDH1_NuoH"/>
    <property type="match status" value="1"/>
</dbReference>
<feature type="transmembrane region" description="Helical" evidence="6">
    <location>
        <begin position="197"/>
        <end position="217"/>
    </location>
</feature>
<feature type="transmembrane region" description="Helical" evidence="6">
    <location>
        <begin position="12"/>
        <end position="35"/>
    </location>
</feature>
<gene>
    <name evidence="7" type="ORF">METZ01_LOCUS20439</name>
</gene>
<feature type="transmembrane region" description="Helical" evidence="6">
    <location>
        <begin position="348"/>
        <end position="367"/>
    </location>
</feature>
<evidence type="ECO:0000256" key="2">
    <source>
        <dbReference type="ARBA" id="ARBA00022692"/>
    </source>
</evidence>
<evidence type="ECO:0000256" key="4">
    <source>
        <dbReference type="ARBA" id="ARBA00023136"/>
    </source>
</evidence>
<dbReference type="GO" id="GO:0003954">
    <property type="term" value="F:NADH dehydrogenase activity"/>
    <property type="evidence" value="ECO:0007669"/>
    <property type="project" value="TreeGrafter"/>
</dbReference>
<reference evidence="7" key="1">
    <citation type="submission" date="2018-05" db="EMBL/GenBank/DDBJ databases">
        <authorList>
            <person name="Lanie J.A."/>
            <person name="Ng W.-L."/>
            <person name="Kazmierczak K.M."/>
            <person name="Andrzejewski T.M."/>
            <person name="Davidsen T.M."/>
            <person name="Wayne K.J."/>
            <person name="Tettelin H."/>
            <person name="Glass J.I."/>
            <person name="Rusch D."/>
            <person name="Podicherti R."/>
            <person name="Tsui H.-C.T."/>
            <person name="Winkler M.E."/>
        </authorList>
    </citation>
    <scope>NUCLEOTIDE SEQUENCE</scope>
</reference>
<evidence type="ECO:0000313" key="7">
    <source>
        <dbReference type="EMBL" id="SUZ67585.1"/>
    </source>
</evidence>
<dbReference type="Pfam" id="PF00146">
    <property type="entry name" value="NADHdh"/>
    <property type="match status" value="1"/>
</dbReference>
<feature type="transmembrane region" description="Helical" evidence="6">
    <location>
        <begin position="309"/>
        <end position="328"/>
    </location>
</feature>
<feature type="transmembrane region" description="Helical" evidence="6">
    <location>
        <begin position="168"/>
        <end position="191"/>
    </location>
</feature>
<accession>A0A381PKM6</accession>
<dbReference type="PROSITE" id="PS00668">
    <property type="entry name" value="COMPLEX1_ND1_2"/>
    <property type="match status" value="1"/>
</dbReference>
<evidence type="ECO:0008006" key="8">
    <source>
        <dbReference type="Google" id="ProtNLM"/>
    </source>
</evidence>